<feature type="chain" id="PRO_5016234121" evidence="2">
    <location>
        <begin position="23"/>
        <end position="290"/>
    </location>
</feature>
<dbReference type="RefSeq" id="WP_262503476.1">
    <property type="nucleotide sequence ID" value="NZ_QJJX01000023.1"/>
</dbReference>
<evidence type="ECO:0000313" key="5">
    <source>
        <dbReference type="Proteomes" id="UP000248314"/>
    </source>
</evidence>
<feature type="signal peptide" evidence="2">
    <location>
        <begin position="1"/>
        <end position="22"/>
    </location>
</feature>
<reference evidence="4 5" key="1">
    <citation type="submission" date="2018-05" db="EMBL/GenBank/DDBJ databases">
        <title>Genomic Encyclopedia of Type Strains, Phase I: the one thousand microbial genomes (KMG-I) project.</title>
        <authorList>
            <person name="Kyrpides N."/>
        </authorList>
    </citation>
    <scope>NUCLEOTIDE SEQUENCE [LARGE SCALE GENOMIC DNA]</scope>
    <source>
        <strain evidence="4 5">DSM 15611</strain>
    </source>
</reference>
<dbReference type="Pfam" id="PF14129">
    <property type="entry name" value="DUF4296"/>
    <property type="match status" value="1"/>
</dbReference>
<organism evidence="4 5">
    <name type="scientific">Hoylesella shahii DSM 15611 = JCM 12083</name>
    <dbReference type="NCBI Taxonomy" id="1122991"/>
    <lineage>
        <taxon>Bacteria</taxon>
        <taxon>Pseudomonadati</taxon>
        <taxon>Bacteroidota</taxon>
        <taxon>Bacteroidia</taxon>
        <taxon>Bacteroidales</taxon>
        <taxon>Prevotellaceae</taxon>
        <taxon>Hoylesella</taxon>
    </lineage>
</organism>
<comment type="caution">
    <text evidence="4">The sequence shown here is derived from an EMBL/GenBank/DDBJ whole genome shotgun (WGS) entry which is preliminary data.</text>
</comment>
<dbReference type="PROSITE" id="PS51257">
    <property type="entry name" value="PROKAR_LIPOPROTEIN"/>
    <property type="match status" value="1"/>
</dbReference>
<feature type="compositionally biased region" description="Basic and acidic residues" evidence="1">
    <location>
        <begin position="278"/>
        <end position="290"/>
    </location>
</feature>
<evidence type="ECO:0000259" key="3">
    <source>
        <dbReference type="Pfam" id="PF14129"/>
    </source>
</evidence>
<evidence type="ECO:0000256" key="2">
    <source>
        <dbReference type="SAM" id="SignalP"/>
    </source>
</evidence>
<dbReference type="STRING" id="1122991.GCA_000613445_01752"/>
<accession>A0A318HS22</accession>
<feature type="region of interest" description="Disordered" evidence="1">
    <location>
        <begin position="263"/>
        <end position="290"/>
    </location>
</feature>
<evidence type="ECO:0000256" key="1">
    <source>
        <dbReference type="SAM" id="MobiDB-lite"/>
    </source>
</evidence>
<keyword evidence="5" id="KW-1185">Reference proteome</keyword>
<dbReference type="InterPro" id="IPR025381">
    <property type="entry name" value="DUF4296"/>
</dbReference>
<dbReference type="Proteomes" id="UP000248314">
    <property type="component" value="Unassembled WGS sequence"/>
</dbReference>
<dbReference type="EMBL" id="QJJX01000023">
    <property type="protein sequence ID" value="PXX21159.1"/>
    <property type="molecule type" value="Genomic_DNA"/>
</dbReference>
<proteinExistence type="predicted"/>
<protein>
    <submittedName>
        <fullName evidence="4">Uncharacterized protein DUF4296</fullName>
    </submittedName>
</protein>
<feature type="domain" description="DUF4296" evidence="3">
    <location>
        <begin position="25"/>
        <end position="105"/>
    </location>
</feature>
<dbReference type="AlphaFoldDB" id="A0A318HS22"/>
<name>A0A318HS22_9BACT</name>
<gene>
    <name evidence="4" type="ORF">EJ73_01929</name>
</gene>
<sequence>MKRFVGILISVLCLLTAISCKPGVPSEYIQPGEMEDILYDYHIAGAMARNNMNDGKTEYAYRLAALKKHGVDQAQFDSSMVYYMQNSNILRQIYQHLSKRLEQEELALGGAAANYERLSSTGDTTNVWKGNASVVLTSQVPFNICSFVVQADTSFHKGDRYLLEFDTQFIFQDGARDAVAVLAMTLSNDSIVAQTIHVSSPSHYTLQLNDTENLGIKRLNGYFLLNNEKAFGGTQTTLRLLPIYNIRLIKMRTNAPVIASDMQEPIKPDSAATLDEQMQWKDRSATPETR</sequence>
<evidence type="ECO:0000313" key="4">
    <source>
        <dbReference type="EMBL" id="PXX21159.1"/>
    </source>
</evidence>
<keyword evidence="2" id="KW-0732">Signal</keyword>